<evidence type="ECO:0000313" key="2">
    <source>
        <dbReference type="EMBL" id="CAH2228376.1"/>
    </source>
</evidence>
<sequence length="494" mass="56603">MESQTRKICFAMIQEPYVGSEGVLTQTGGYRVVQKTAGRIKPVKAAIIVLDNNFEVLENPTLTTENIAVAVLKTPSWELCVISIYFEDSEPIEPYLTHMKMIRDKLKPRHLIIGGDANAWSTWWGSDYEDHRGEALMGVMEEMEMHVLNEGTKPTFFTIRNGAVFKSIVDITACSLDLMGAVTEWKVDEGVTSSDHNAILFKIKLKKPEKPRQVKTTRLYNTKKAKWNSFKQELRKSLENNNITKQEIEKIASETELETLVTKFTNSITEACKLTIPLIKRKTKINLPWWTPELENLKKVMMTKKRRIRCAAPRRRQHVVDEYLQAKEKYLLEAAKAQVESWKDFCSTQDRESVWDGIYRIIRSTARKSEDQPLVKDGKVLSPEDSAELLATAFYPEDLEHEDNTDHRKMREKAKNIDNQSQNENQDPSFTLEELKYVISTFNPKKAPGIDGFTADICAEAINIDIDIFLAIVNKCFELSCFPALWKKATVIVL</sequence>
<dbReference type="InterPro" id="IPR036691">
    <property type="entry name" value="Endo/exonu/phosph_ase_sf"/>
</dbReference>
<gene>
    <name evidence="2" type="primary">jg2573</name>
    <name evidence="2" type="ORF">PAEG_LOCUS8335</name>
</gene>
<dbReference type="CDD" id="cd09077">
    <property type="entry name" value="R1-I-EN"/>
    <property type="match status" value="1"/>
</dbReference>
<comment type="caution">
    <text evidence="2">The sequence shown here is derived from an EMBL/GenBank/DDBJ whole genome shotgun (WGS) entry which is preliminary data.</text>
</comment>
<dbReference type="Proteomes" id="UP000838756">
    <property type="component" value="Unassembled WGS sequence"/>
</dbReference>
<name>A0A8S4QZI5_9NEOP</name>
<dbReference type="GO" id="GO:0003824">
    <property type="term" value="F:catalytic activity"/>
    <property type="evidence" value="ECO:0007669"/>
    <property type="project" value="InterPro"/>
</dbReference>
<evidence type="ECO:0000313" key="3">
    <source>
        <dbReference type="Proteomes" id="UP000838756"/>
    </source>
</evidence>
<dbReference type="SUPFAM" id="SSF56219">
    <property type="entry name" value="DNase I-like"/>
    <property type="match status" value="1"/>
</dbReference>
<dbReference type="PANTHER" id="PTHR33273">
    <property type="entry name" value="DOMAIN-CONTAINING PROTEIN, PUTATIVE-RELATED"/>
    <property type="match status" value="1"/>
</dbReference>
<keyword evidence="3" id="KW-1185">Reference proteome</keyword>
<dbReference type="EMBL" id="CAKXAJ010024122">
    <property type="protein sequence ID" value="CAH2228376.1"/>
    <property type="molecule type" value="Genomic_DNA"/>
</dbReference>
<feature type="domain" description="Endonuclease/exonuclease/phosphatase" evidence="1">
    <location>
        <begin position="80"/>
        <end position="199"/>
    </location>
</feature>
<proteinExistence type="predicted"/>
<protein>
    <submittedName>
        <fullName evidence="2">Jg2573 protein</fullName>
    </submittedName>
</protein>
<dbReference type="AlphaFoldDB" id="A0A8S4QZI5"/>
<dbReference type="Pfam" id="PF14529">
    <property type="entry name" value="Exo_endo_phos_2"/>
    <property type="match status" value="1"/>
</dbReference>
<reference evidence="2" key="1">
    <citation type="submission" date="2022-03" db="EMBL/GenBank/DDBJ databases">
        <authorList>
            <person name="Lindestad O."/>
        </authorList>
    </citation>
    <scope>NUCLEOTIDE SEQUENCE</scope>
</reference>
<organism evidence="2 3">
    <name type="scientific">Pararge aegeria aegeria</name>
    <dbReference type="NCBI Taxonomy" id="348720"/>
    <lineage>
        <taxon>Eukaryota</taxon>
        <taxon>Metazoa</taxon>
        <taxon>Ecdysozoa</taxon>
        <taxon>Arthropoda</taxon>
        <taxon>Hexapoda</taxon>
        <taxon>Insecta</taxon>
        <taxon>Pterygota</taxon>
        <taxon>Neoptera</taxon>
        <taxon>Endopterygota</taxon>
        <taxon>Lepidoptera</taxon>
        <taxon>Glossata</taxon>
        <taxon>Ditrysia</taxon>
        <taxon>Papilionoidea</taxon>
        <taxon>Nymphalidae</taxon>
        <taxon>Satyrinae</taxon>
        <taxon>Satyrini</taxon>
        <taxon>Parargina</taxon>
        <taxon>Pararge</taxon>
    </lineage>
</organism>
<feature type="non-terminal residue" evidence="2">
    <location>
        <position position="494"/>
    </location>
</feature>
<dbReference type="OrthoDB" id="411871at2759"/>
<evidence type="ECO:0000259" key="1">
    <source>
        <dbReference type="Pfam" id="PF14529"/>
    </source>
</evidence>
<dbReference type="InterPro" id="IPR005135">
    <property type="entry name" value="Endo/exonuclease/phosphatase"/>
</dbReference>
<accession>A0A8S4QZI5</accession>
<dbReference type="PANTHER" id="PTHR33273:SF4">
    <property type="entry name" value="ENDONUCLEASE_EXONUCLEASE_PHOSPHATASE DOMAIN-CONTAINING PROTEIN"/>
    <property type="match status" value="1"/>
</dbReference>
<dbReference type="Gene3D" id="3.60.10.10">
    <property type="entry name" value="Endonuclease/exonuclease/phosphatase"/>
    <property type="match status" value="1"/>
</dbReference>